<organism evidence="1 2">
    <name type="scientific">Rhododendron simsii</name>
    <name type="common">Sims's rhododendron</name>
    <dbReference type="NCBI Taxonomy" id="118357"/>
    <lineage>
        <taxon>Eukaryota</taxon>
        <taxon>Viridiplantae</taxon>
        <taxon>Streptophyta</taxon>
        <taxon>Embryophyta</taxon>
        <taxon>Tracheophyta</taxon>
        <taxon>Spermatophyta</taxon>
        <taxon>Magnoliopsida</taxon>
        <taxon>eudicotyledons</taxon>
        <taxon>Gunneridae</taxon>
        <taxon>Pentapetalae</taxon>
        <taxon>asterids</taxon>
        <taxon>Ericales</taxon>
        <taxon>Ericaceae</taxon>
        <taxon>Ericoideae</taxon>
        <taxon>Rhodoreae</taxon>
        <taxon>Rhododendron</taxon>
    </lineage>
</organism>
<gene>
    <name evidence="1" type="ORF">RHSIM_Rhsim02G0170600</name>
</gene>
<comment type="caution">
    <text evidence="1">The sequence shown here is derived from an EMBL/GenBank/DDBJ whole genome shotgun (WGS) entry which is preliminary data.</text>
</comment>
<evidence type="ECO:0000313" key="1">
    <source>
        <dbReference type="EMBL" id="KAF7149509.1"/>
    </source>
</evidence>
<accession>A0A834H947</accession>
<name>A0A834H947_RHOSS</name>
<dbReference type="EMBL" id="WJXA01000002">
    <property type="protein sequence ID" value="KAF7149509.1"/>
    <property type="molecule type" value="Genomic_DNA"/>
</dbReference>
<dbReference type="OrthoDB" id="10313184at2759"/>
<dbReference type="Proteomes" id="UP000626092">
    <property type="component" value="Unassembled WGS sequence"/>
</dbReference>
<sequence>MASSSQTNLTIHQVEVIANTAGAKAMETLQEDICGLKSAVERLAEKVDAMTNTMSDVEHTIRMMLVANWDRLQGPPLVLPSPPREAKGG</sequence>
<evidence type="ECO:0000313" key="2">
    <source>
        <dbReference type="Proteomes" id="UP000626092"/>
    </source>
</evidence>
<keyword evidence="2" id="KW-1185">Reference proteome</keyword>
<proteinExistence type="predicted"/>
<dbReference type="AlphaFoldDB" id="A0A834H947"/>
<protein>
    <submittedName>
        <fullName evidence="1">Uncharacterized protein</fullName>
    </submittedName>
</protein>
<reference evidence="1" key="1">
    <citation type="submission" date="2019-11" db="EMBL/GenBank/DDBJ databases">
        <authorList>
            <person name="Liu Y."/>
            <person name="Hou J."/>
            <person name="Li T.-Q."/>
            <person name="Guan C.-H."/>
            <person name="Wu X."/>
            <person name="Wu H.-Z."/>
            <person name="Ling F."/>
            <person name="Zhang R."/>
            <person name="Shi X.-G."/>
            <person name="Ren J.-P."/>
            <person name="Chen E.-F."/>
            <person name="Sun J.-M."/>
        </authorList>
    </citation>
    <scope>NUCLEOTIDE SEQUENCE</scope>
    <source>
        <strain evidence="1">Adult_tree_wgs_1</strain>
        <tissue evidence="1">Leaves</tissue>
    </source>
</reference>